<name>A0ABV2EGE8_9CAUL</name>
<dbReference type="Proteomes" id="UP001549110">
    <property type="component" value="Unassembled WGS sequence"/>
</dbReference>
<feature type="coiled-coil region" evidence="1">
    <location>
        <begin position="71"/>
        <end position="126"/>
    </location>
</feature>
<dbReference type="HAMAP" id="MF_02066">
    <property type="entry name" value="CpoB"/>
    <property type="match status" value="1"/>
</dbReference>
<feature type="signal peptide" evidence="1">
    <location>
        <begin position="1"/>
        <end position="21"/>
    </location>
</feature>
<sequence length="279" mass="29521" precursor="true">MKLARLALPLALALVSTTALAQTPIDPLDARDARRVDKMEQVVRELRSIVFQGRDSGKPVVVQPAETDYQLQEVSRRMADLEQAVTRMNGELENAVRQADLAKRDAETLRAENKALNDRIAGLESRALADTVAPDGLGGGLAGGPSPSAGLPAGEAFSQSRQAMLAGDYAAAEAGFRDFVDQHGDNAKAPEARYWLGKTLSARGAHADAAGVYIAAIRGWPKTSWAPDAVLELSRSLIALKKPSDACATLAELSKRYPNAPAGVQSRAAQARGQAKCAA</sequence>
<dbReference type="NCBIfam" id="TIGR02795">
    <property type="entry name" value="tol_pal_ybgF"/>
    <property type="match status" value="1"/>
</dbReference>
<organism evidence="2 3">
    <name type="scientific">Phenylobacterium koreense</name>
    <dbReference type="NCBI Taxonomy" id="266125"/>
    <lineage>
        <taxon>Bacteria</taxon>
        <taxon>Pseudomonadati</taxon>
        <taxon>Pseudomonadota</taxon>
        <taxon>Alphaproteobacteria</taxon>
        <taxon>Caulobacterales</taxon>
        <taxon>Caulobacteraceae</taxon>
        <taxon>Phenylobacterium</taxon>
    </lineage>
</organism>
<dbReference type="Gene3D" id="1.25.40.10">
    <property type="entry name" value="Tetratricopeptide repeat domain"/>
    <property type="match status" value="1"/>
</dbReference>
<dbReference type="EMBL" id="JBEPLU010000001">
    <property type="protein sequence ID" value="MET3526100.1"/>
    <property type="molecule type" value="Genomic_DNA"/>
</dbReference>
<keyword evidence="1" id="KW-0574">Periplasm</keyword>
<evidence type="ECO:0000256" key="1">
    <source>
        <dbReference type="HAMAP-Rule" id="MF_02066"/>
    </source>
</evidence>
<evidence type="ECO:0000313" key="3">
    <source>
        <dbReference type="Proteomes" id="UP001549110"/>
    </source>
</evidence>
<dbReference type="SUPFAM" id="SSF48452">
    <property type="entry name" value="TPR-like"/>
    <property type="match status" value="1"/>
</dbReference>
<accession>A0ABV2EGE8</accession>
<dbReference type="RefSeq" id="WP_354297294.1">
    <property type="nucleotide sequence ID" value="NZ_JBEPLU010000001.1"/>
</dbReference>
<keyword evidence="3" id="KW-1185">Reference proteome</keyword>
<reference evidence="2 3" key="1">
    <citation type="submission" date="2024-06" db="EMBL/GenBank/DDBJ databases">
        <title>Genomic Encyclopedia of Type Strains, Phase IV (KMG-IV): sequencing the most valuable type-strain genomes for metagenomic binning, comparative biology and taxonomic classification.</title>
        <authorList>
            <person name="Goeker M."/>
        </authorList>
    </citation>
    <scope>NUCLEOTIDE SEQUENCE [LARGE SCALE GENOMIC DNA]</scope>
    <source>
        <strain evidence="2 3">DSM 17809</strain>
    </source>
</reference>
<comment type="caution">
    <text evidence="2">The sequence shown here is derived from an EMBL/GenBank/DDBJ whole genome shotgun (WGS) entry which is preliminary data.</text>
</comment>
<protein>
    <recommendedName>
        <fullName evidence="1">Cell division coordinator CpoB</fullName>
    </recommendedName>
</protein>
<keyword evidence="1" id="KW-0175">Coiled coil</keyword>
<comment type="subcellular location">
    <subcellularLocation>
        <location evidence="1">Periplasm</location>
    </subcellularLocation>
</comment>
<keyword evidence="1" id="KW-0132">Cell division</keyword>
<dbReference type="InterPro" id="IPR034706">
    <property type="entry name" value="CpoB"/>
</dbReference>
<comment type="function">
    <text evidence="1">Mediates coordination of peptidoglycan synthesis and outer membrane constriction during cell division.</text>
</comment>
<keyword evidence="1" id="KW-0732">Signal</keyword>
<gene>
    <name evidence="1" type="primary">cpoB</name>
    <name evidence="2" type="ORF">ABID41_001195</name>
</gene>
<dbReference type="InterPro" id="IPR011990">
    <property type="entry name" value="TPR-like_helical_dom_sf"/>
</dbReference>
<dbReference type="Pfam" id="PF13174">
    <property type="entry name" value="TPR_6"/>
    <property type="match status" value="1"/>
</dbReference>
<feature type="chain" id="PRO_5044932913" description="Cell division coordinator CpoB" evidence="1">
    <location>
        <begin position="22"/>
        <end position="279"/>
    </location>
</feature>
<dbReference type="InterPro" id="IPR019734">
    <property type="entry name" value="TPR_rpt"/>
</dbReference>
<keyword evidence="1" id="KW-0131">Cell cycle</keyword>
<comment type="similarity">
    <text evidence="1">Belongs to the CpoB family.</text>
</comment>
<evidence type="ECO:0000313" key="2">
    <source>
        <dbReference type="EMBL" id="MET3526100.1"/>
    </source>
</evidence>
<proteinExistence type="inferred from homology"/>
<dbReference type="InterPro" id="IPR014162">
    <property type="entry name" value="CpoB_C"/>
</dbReference>